<evidence type="ECO:0000313" key="5">
    <source>
        <dbReference type="EMBL" id="CAB4806898.1"/>
    </source>
</evidence>
<feature type="region of interest" description="Disordered" evidence="1">
    <location>
        <begin position="147"/>
        <end position="172"/>
    </location>
</feature>
<proteinExistence type="predicted"/>
<protein>
    <submittedName>
        <fullName evidence="5">Unannotated protein</fullName>
    </submittedName>
</protein>
<evidence type="ECO:0000313" key="4">
    <source>
        <dbReference type="EMBL" id="CAB4718093.1"/>
    </source>
</evidence>
<sequence>MANQRGYPHPVFGKVKLGNLGFAVAFWPLLGWTKTVSSQEGTLAGLAGKFGLGEGLVVQELGFDIDSDEMVSNAIASVAELVDETYDDVVDAVLLWWREDDGDLVDALVDALGPLTDNGVIWLMTPKPGRDGHVEPEDIADASPTAGLQATSNINAAPDWQGTRLVAPKSRR</sequence>
<evidence type="ECO:0000256" key="1">
    <source>
        <dbReference type="SAM" id="MobiDB-lite"/>
    </source>
</evidence>
<dbReference type="InterPro" id="IPR021412">
    <property type="entry name" value="DUF3052"/>
</dbReference>
<accession>A0A6J6YHN3</accession>
<dbReference type="EMBL" id="CAFBPK010000041">
    <property type="protein sequence ID" value="CAB5030195.1"/>
    <property type="molecule type" value="Genomic_DNA"/>
</dbReference>
<dbReference type="EMBL" id="CAESAD010000025">
    <property type="protein sequence ID" value="CAB4345797.1"/>
    <property type="molecule type" value="Genomic_DNA"/>
</dbReference>
<dbReference type="Pfam" id="PF11253">
    <property type="entry name" value="DUF3052"/>
    <property type="match status" value="1"/>
</dbReference>
<name>A0A6J6YHN3_9ZZZZ</name>
<dbReference type="EMBL" id="CAEZYC010000099">
    <property type="protein sequence ID" value="CAB4718093.1"/>
    <property type="molecule type" value="Genomic_DNA"/>
</dbReference>
<dbReference type="EMBL" id="CAESAI010000040">
    <property type="protein sequence ID" value="CAB4343362.1"/>
    <property type="molecule type" value="Genomic_DNA"/>
</dbReference>
<reference evidence="5" key="1">
    <citation type="submission" date="2020-05" db="EMBL/GenBank/DDBJ databases">
        <authorList>
            <person name="Chiriac C."/>
            <person name="Salcher M."/>
            <person name="Ghai R."/>
            <person name="Kavagutti S V."/>
        </authorList>
    </citation>
    <scope>NUCLEOTIDE SEQUENCE</scope>
</reference>
<gene>
    <name evidence="4" type="ORF">UFOPK2648_01267</name>
    <name evidence="5" type="ORF">UFOPK3037_01013</name>
    <name evidence="2" type="ORF">UFOPK3406_01232</name>
    <name evidence="3" type="ORF">UFOPK3925_01666</name>
    <name evidence="6" type="ORF">UFOPK4097_01567</name>
</gene>
<dbReference type="EMBL" id="CAFAAO010000012">
    <property type="protein sequence ID" value="CAB4806898.1"/>
    <property type="molecule type" value="Genomic_DNA"/>
</dbReference>
<dbReference type="AlphaFoldDB" id="A0A6J6YHN3"/>
<evidence type="ECO:0000313" key="3">
    <source>
        <dbReference type="EMBL" id="CAB4345797.1"/>
    </source>
</evidence>
<evidence type="ECO:0000313" key="6">
    <source>
        <dbReference type="EMBL" id="CAB5030195.1"/>
    </source>
</evidence>
<evidence type="ECO:0000313" key="2">
    <source>
        <dbReference type="EMBL" id="CAB4343362.1"/>
    </source>
</evidence>
<organism evidence="5">
    <name type="scientific">freshwater metagenome</name>
    <dbReference type="NCBI Taxonomy" id="449393"/>
    <lineage>
        <taxon>unclassified sequences</taxon>
        <taxon>metagenomes</taxon>
        <taxon>ecological metagenomes</taxon>
    </lineage>
</organism>